<dbReference type="PANTHER" id="PTHR43090">
    <property type="entry name" value="1-(5-PHOSPHORIBOSYL)-5-[(5-PHOSPHORIBOSYLAMINO)METHYLIDENEAMINO] IMIDAZOLE-4-CARBOXAMIDE ISOMERASE"/>
    <property type="match status" value="1"/>
</dbReference>
<dbReference type="InterPro" id="IPR013785">
    <property type="entry name" value="Aldolase_TIM"/>
</dbReference>
<dbReference type="CDD" id="cd04723">
    <property type="entry name" value="HisA_HisF"/>
    <property type="match status" value="1"/>
</dbReference>
<dbReference type="SUPFAM" id="SSF51366">
    <property type="entry name" value="Ribulose-phoshate binding barrel"/>
    <property type="match status" value="1"/>
</dbReference>
<keyword evidence="3 5" id="KW-0368">Histidine biosynthesis</keyword>
<evidence type="ECO:0000256" key="3">
    <source>
        <dbReference type="ARBA" id="ARBA00023102"/>
    </source>
</evidence>
<evidence type="ECO:0000256" key="2">
    <source>
        <dbReference type="ARBA" id="ARBA00022605"/>
    </source>
</evidence>
<dbReference type="Pfam" id="PF00977">
    <property type="entry name" value="His_biosynth"/>
    <property type="match status" value="1"/>
</dbReference>
<dbReference type="Gene3D" id="3.20.20.70">
    <property type="entry name" value="Aldolase class I"/>
    <property type="match status" value="1"/>
</dbReference>
<evidence type="ECO:0000256" key="1">
    <source>
        <dbReference type="ARBA" id="ARBA00009667"/>
    </source>
</evidence>
<comment type="caution">
    <text evidence="6">The sequence shown here is derived from an EMBL/GenBank/DDBJ whole genome shotgun (WGS) entry which is preliminary data.</text>
</comment>
<comment type="pathway">
    <text evidence="4">Amino-acid biosynthesis.</text>
</comment>
<evidence type="ECO:0000313" key="7">
    <source>
        <dbReference type="Proteomes" id="UP001524586"/>
    </source>
</evidence>
<sequence length="225" mass="25012">MQIIPVIDLKDGLVVHAQRGNRAHYQPIHLHSVLTGDSDIDTVMAGFLKLHPFEQFYIADLNAITGAGNHWPLIESLLAAYPHIEFWIDNGSQLSQISAGRPNQKWIIGSESQQSPASRSERPFILSLDYKDRQPAGHRSWFEQSQFWPDRIIVMTLSRVGSNSGPDVEKLAELHRRHPAKQFIAAGGIRHANDLENLENRGIQAALVATALHNGTIGGAQIKNL</sequence>
<evidence type="ECO:0000256" key="4">
    <source>
        <dbReference type="ARBA" id="ARBA00029440"/>
    </source>
</evidence>
<organism evidence="6 7">
    <name type="scientific">Methylomonas rivi</name>
    <dbReference type="NCBI Taxonomy" id="2952226"/>
    <lineage>
        <taxon>Bacteria</taxon>
        <taxon>Pseudomonadati</taxon>
        <taxon>Pseudomonadota</taxon>
        <taxon>Gammaproteobacteria</taxon>
        <taxon>Methylococcales</taxon>
        <taxon>Methylococcaceae</taxon>
        <taxon>Methylomonas</taxon>
    </lineage>
</organism>
<dbReference type="InterPro" id="IPR006062">
    <property type="entry name" value="His_biosynth"/>
</dbReference>
<reference evidence="6 7" key="1">
    <citation type="submission" date="2022-07" db="EMBL/GenBank/DDBJ databases">
        <title>Methylomonas rivi sp. nov., Methylomonas rosea sp. nov., Methylomonas aureus sp. nov. and Methylomonas subterranea sp. nov., four novel methanotrophs isolated from a freshwater creek and the deep terrestrial subsurface.</title>
        <authorList>
            <person name="Abin C."/>
            <person name="Sankaranarayanan K."/>
            <person name="Garner C."/>
            <person name="Sindelar R."/>
            <person name="Kotary K."/>
            <person name="Garner R."/>
            <person name="Barclay S."/>
            <person name="Lawson P."/>
            <person name="Krumholz L."/>
        </authorList>
    </citation>
    <scope>NUCLEOTIDE SEQUENCE [LARGE SCALE GENOMIC DNA]</scope>
    <source>
        <strain evidence="6 7">WSC-6</strain>
    </source>
</reference>
<dbReference type="InterPro" id="IPR044524">
    <property type="entry name" value="Isoase_HisA-like"/>
</dbReference>
<accession>A0ABT1U428</accession>
<dbReference type="RefSeq" id="WP_256614935.1">
    <property type="nucleotide sequence ID" value="NZ_JANIBK010000034.1"/>
</dbReference>
<keyword evidence="7" id="KW-1185">Reference proteome</keyword>
<evidence type="ECO:0000256" key="5">
    <source>
        <dbReference type="RuleBase" id="RU003657"/>
    </source>
</evidence>
<dbReference type="PANTHER" id="PTHR43090:SF2">
    <property type="entry name" value="1-(5-PHOSPHORIBOSYL)-5-[(5-PHOSPHORIBOSYLAMINO)METHYLIDENEAMINO] IMIDAZOLE-4-CARBOXAMIDE ISOMERASE"/>
    <property type="match status" value="1"/>
</dbReference>
<name>A0ABT1U428_9GAMM</name>
<dbReference type="Proteomes" id="UP001524586">
    <property type="component" value="Unassembled WGS sequence"/>
</dbReference>
<comment type="similarity">
    <text evidence="1 5">Belongs to the HisA/HisF family.</text>
</comment>
<dbReference type="InterPro" id="IPR011060">
    <property type="entry name" value="RibuloseP-bd_barrel"/>
</dbReference>
<protein>
    <submittedName>
        <fullName evidence="6">HisA/HisF-related TIM barrel protein</fullName>
    </submittedName>
</protein>
<gene>
    <name evidence="6" type="ORF">NP596_08735</name>
</gene>
<proteinExistence type="inferred from homology"/>
<keyword evidence="2 5" id="KW-0028">Amino-acid biosynthesis</keyword>
<dbReference type="EMBL" id="JANIBK010000034">
    <property type="protein sequence ID" value="MCQ8128545.1"/>
    <property type="molecule type" value="Genomic_DNA"/>
</dbReference>
<evidence type="ECO:0000313" key="6">
    <source>
        <dbReference type="EMBL" id="MCQ8128545.1"/>
    </source>
</evidence>